<accession>A0A9W8C2H3</accession>
<dbReference type="AlphaFoldDB" id="A0A9W8C2H3"/>
<sequence>MSNRIRPPNHGNDWSCQKITAFISPTEKSRIQTRQKKQAFWMKAIHYTSLPISRSARSTSILIFPEANRQLPHRHMAFLLS</sequence>
<dbReference type="EMBL" id="JAFHDT010000009">
    <property type="protein sequence ID" value="KAI7805992.1"/>
    <property type="molecule type" value="Genomic_DNA"/>
</dbReference>
<protein>
    <submittedName>
        <fullName evidence="1">Uncharacterized protein</fullName>
    </submittedName>
</protein>
<keyword evidence="2" id="KW-1185">Reference proteome</keyword>
<dbReference type="Proteomes" id="UP001059041">
    <property type="component" value="Linkage Group LG9"/>
</dbReference>
<proteinExistence type="predicted"/>
<organism evidence="1 2">
    <name type="scientific">Triplophysa rosa</name>
    <name type="common">Cave loach</name>
    <dbReference type="NCBI Taxonomy" id="992332"/>
    <lineage>
        <taxon>Eukaryota</taxon>
        <taxon>Metazoa</taxon>
        <taxon>Chordata</taxon>
        <taxon>Craniata</taxon>
        <taxon>Vertebrata</taxon>
        <taxon>Euteleostomi</taxon>
        <taxon>Actinopterygii</taxon>
        <taxon>Neopterygii</taxon>
        <taxon>Teleostei</taxon>
        <taxon>Ostariophysi</taxon>
        <taxon>Cypriniformes</taxon>
        <taxon>Nemacheilidae</taxon>
        <taxon>Triplophysa</taxon>
    </lineage>
</organism>
<evidence type="ECO:0000313" key="1">
    <source>
        <dbReference type="EMBL" id="KAI7805992.1"/>
    </source>
</evidence>
<evidence type="ECO:0000313" key="2">
    <source>
        <dbReference type="Proteomes" id="UP001059041"/>
    </source>
</evidence>
<name>A0A9W8C2H3_TRIRA</name>
<gene>
    <name evidence="1" type="ORF">IRJ41_022711</name>
</gene>
<comment type="caution">
    <text evidence="1">The sequence shown here is derived from an EMBL/GenBank/DDBJ whole genome shotgun (WGS) entry which is preliminary data.</text>
</comment>
<reference evidence="1" key="1">
    <citation type="submission" date="2021-02" db="EMBL/GenBank/DDBJ databases">
        <title>Comparative genomics reveals that relaxation of natural selection precedes convergent phenotypic evolution of cavefish.</title>
        <authorList>
            <person name="Peng Z."/>
        </authorList>
    </citation>
    <scope>NUCLEOTIDE SEQUENCE</scope>
    <source>
        <tissue evidence="1">Muscle</tissue>
    </source>
</reference>